<protein>
    <submittedName>
        <fullName evidence="3">ParB/RepB/Spo0J family partition protein</fullName>
    </submittedName>
</protein>
<gene>
    <name evidence="3" type="ORF">Q8A64_16660</name>
</gene>
<sequence>MLKLKIKLQKHSQQHKKEINMRAFAKRPDKAELEKIEKASLEVVTGRQTTANVAAPVLAPAQDRTASYTHLKVGDVADVPTHVIKRNPVNARRVTSQSGLDEFAQKLKEEGQQAAAQAYIDSDGSVNLIAGHRRLEGCIIAGIPTLRIEIRPQPENEQQLYLQSRAENTDRENQTPIDDALAWKLLLERKIFASQVALAEALKVDQTVVSRILKLADMPKPLINMLAERPTLMNLRMLDAINRFLDVAGEEETEKLLIEIVNKDLSSRDVDAKRASIQAGPVSRTRGHTQTLKFEKGKTIIKRFEGQGRLVLEINDVKDEKIIALINTEFQKILEQHLK</sequence>
<dbReference type="NCBIfam" id="TIGR00180">
    <property type="entry name" value="parB_part"/>
    <property type="match status" value="1"/>
</dbReference>
<reference evidence="3 4" key="1">
    <citation type="submission" date="2023-08" db="EMBL/GenBank/DDBJ databases">
        <title>Oxalobacteraceae gen .nov., isolated from river sludge outside the plant.</title>
        <authorList>
            <person name="Zhao S.Y."/>
        </authorList>
    </citation>
    <scope>NUCLEOTIDE SEQUENCE [LARGE SCALE GENOMIC DNA]</scope>
    <source>
        <strain evidence="3 4">R-40</strain>
    </source>
</reference>
<dbReference type="InterPro" id="IPR036086">
    <property type="entry name" value="ParB/Sulfiredoxin_sf"/>
</dbReference>
<evidence type="ECO:0000313" key="3">
    <source>
        <dbReference type="EMBL" id="MDQ9172046.1"/>
    </source>
</evidence>
<evidence type="ECO:0000256" key="1">
    <source>
        <dbReference type="ARBA" id="ARBA00006295"/>
    </source>
</evidence>
<dbReference type="PANTHER" id="PTHR33375">
    <property type="entry name" value="CHROMOSOME-PARTITIONING PROTEIN PARB-RELATED"/>
    <property type="match status" value="1"/>
</dbReference>
<proteinExistence type="inferred from homology"/>
<dbReference type="InterPro" id="IPR004437">
    <property type="entry name" value="ParB/RepB/Spo0J"/>
</dbReference>
<dbReference type="InterPro" id="IPR050336">
    <property type="entry name" value="Chromosome_partition/occlusion"/>
</dbReference>
<comment type="similarity">
    <text evidence="1">Belongs to the ParB family.</text>
</comment>
<keyword evidence="4" id="KW-1185">Reference proteome</keyword>
<organism evidence="3 4">
    <name type="scientific">Keguizhuia sedimenti</name>
    <dbReference type="NCBI Taxonomy" id="3064264"/>
    <lineage>
        <taxon>Bacteria</taxon>
        <taxon>Pseudomonadati</taxon>
        <taxon>Pseudomonadota</taxon>
        <taxon>Betaproteobacteria</taxon>
        <taxon>Burkholderiales</taxon>
        <taxon>Oxalobacteraceae</taxon>
        <taxon>Keguizhuia</taxon>
    </lineage>
</organism>
<dbReference type="Pfam" id="PF02195">
    <property type="entry name" value="ParB_N"/>
    <property type="match status" value="1"/>
</dbReference>
<evidence type="ECO:0000259" key="2">
    <source>
        <dbReference type="SMART" id="SM00470"/>
    </source>
</evidence>
<comment type="caution">
    <text evidence="3">The sequence shown here is derived from an EMBL/GenBank/DDBJ whole genome shotgun (WGS) entry which is preliminary data.</text>
</comment>
<dbReference type="SMART" id="SM00470">
    <property type="entry name" value="ParB"/>
    <property type="match status" value="1"/>
</dbReference>
<dbReference type="Proteomes" id="UP001225596">
    <property type="component" value="Unassembled WGS sequence"/>
</dbReference>
<dbReference type="SUPFAM" id="SSF109709">
    <property type="entry name" value="KorB DNA-binding domain-like"/>
    <property type="match status" value="1"/>
</dbReference>
<dbReference type="Gene3D" id="3.90.1530.10">
    <property type="entry name" value="Conserved hypothetical protein from pyrococcus furiosus pfu- 392566-001, ParB domain"/>
    <property type="match status" value="1"/>
</dbReference>
<dbReference type="PANTHER" id="PTHR33375:SF1">
    <property type="entry name" value="CHROMOSOME-PARTITIONING PROTEIN PARB-RELATED"/>
    <property type="match status" value="1"/>
</dbReference>
<dbReference type="EMBL" id="JAUYVH010000015">
    <property type="protein sequence ID" value="MDQ9172046.1"/>
    <property type="molecule type" value="Genomic_DNA"/>
</dbReference>
<evidence type="ECO:0000313" key="4">
    <source>
        <dbReference type="Proteomes" id="UP001225596"/>
    </source>
</evidence>
<dbReference type="Gene3D" id="1.10.10.2830">
    <property type="match status" value="1"/>
</dbReference>
<feature type="domain" description="ParB-like N-terminal" evidence="2">
    <location>
        <begin position="77"/>
        <end position="169"/>
    </location>
</feature>
<dbReference type="SUPFAM" id="SSF110849">
    <property type="entry name" value="ParB/Sulfiredoxin"/>
    <property type="match status" value="1"/>
</dbReference>
<dbReference type="RefSeq" id="WP_338438043.1">
    <property type="nucleotide sequence ID" value="NZ_JAUYVH010000015.1"/>
</dbReference>
<name>A0ABU1BSQ2_9BURK</name>
<accession>A0ABU1BSQ2</accession>
<dbReference type="InterPro" id="IPR003115">
    <property type="entry name" value="ParB_N"/>
</dbReference>